<evidence type="ECO:0000313" key="3">
    <source>
        <dbReference type="Proteomes" id="UP000036403"/>
    </source>
</evidence>
<protein>
    <submittedName>
        <fullName evidence="2">Uncharacterized protein</fullName>
    </submittedName>
</protein>
<gene>
    <name evidence="2" type="ORF">RF55_13072</name>
</gene>
<reference evidence="2 3" key="1">
    <citation type="submission" date="2015-04" db="EMBL/GenBank/DDBJ databases">
        <title>Lasius niger genome sequencing.</title>
        <authorList>
            <person name="Konorov E.A."/>
            <person name="Nikitin M.A."/>
            <person name="Kirill M.V."/>
            <person name="Chang P."/>
        </authorList>
    </citation>
    <scope>NUCLEOTIDE SEQUENCE [LARGE SCALE GENOMIC DNA]</scope>
    <source>
        <tissue evidence="2">Whole</tissue>
    </source>
</reference>
<dbReference type="STRING" id="67767.A0A0J7KBF2"/>
<comment type="caution">
    <text evidence="2">The sequence shown here is derived from an EMBL/GenBank/DDBJ whole genome shotgun (WGS) entry which is preliminary data.</text>
</comment>
<feature type="compositionally biased region" description="Acidic residues" evidence="1">
    <location>
        <begin position="50"/>
        <end position="118"/>
    </location>
</feature>
<dbReference type="OrthoDB" id="7554291at2759"/>
<dbReference type="EMBL" id="LBMM01010214">
    <property type="protein sequence ID" value="KMQ87602.1"/>
    <property type="molecule type" value="Genomic_DNA"/>
</dbReference>
<feature type="compositionally biased region" description="Acidic residues" evidence="1">
    <location>
        <begin position="16"/>
        <end position="26"/>
    </location>
</feature>
<dbReference type="Proteomes" id="UP000036403">
    <property type="component" value="Unassembled WGS sequence"/>
</dbReference>
<dbReference type="PaxDb" id="67767-A0A0J7KBF2"/>
<proteinExistence type="predicted"/>
<evidence type="ECO:0000256" key="1">
    <source>
        <dbReference type="SAM" id="MobiDB-lite"/>
    </source>
</evidence>
<dbReference type="PANTHER" id="PTHR33053">
    <property type="entry name" value="PROTEIN, PUTATIVE-RELATED"/>
    <property type="match status" value="1"/>
</dbReference>
<feature type="compositionally biased region" description="Polar residues" evidence="1">
    <location>
        <begin position="682"/>
        <end position="697"/>
    </location>
</feature>
<feature type="compositionally biased region" description="Basic and acidic residues" evidence="1">
    <location>
        <begin position="656"/>
        <end position="665"/>
    </location>
</feature>
<organism evidence="2 3">
    <name type="scientific">Lasius niger</name>
    <name type="common">Black garden ant</name>
    <dbReference type="NCBI Taxonomy" id="67767"/>
    <lineage>
        <taxon>Eukaryota</taxon>
        <taxon>Metazoa</taxon>
        <taxon>Ecdysozoa</taxon>
        <taxon>Arthropoda</taxon>
        <taxon>Hexapoda</taxon>
        <taxon>Insecta</taxon>
        <taxon>Pterygota</taxon>
        <taxon>Neoptera</taxon>
        <taxon>Endopterygota</taxon>
        <taxon>Hymenoptera</taxon>
        <taxon>Apocrita</taxon>
        <taxon>Aculeata</taxon>
        <taxon>Formicoidea</taxon>
        <taxon>Formicidae</taxon>
        <taxon>Formicinae</taxon>
        <taxon>Lasius</taxon>
        <taxon>Lasius</taxon>
    </lineage>
</organism>
<name>A0A0J7KBF2_LASNI</name>
<dbReference type="PANTHER" id="PTHR33053:SF25">
    <property type="entry name" value="TRANSPOSASE DOMAIN-CONTAINING PROTEIN"/>
    <property type="match status" value="1"/>
</dbReference>
<accession>A0A0J7KBF2</accession>
<feature type="region of interest" description="Disordered" evidence="1">
    <location>
        <begin position="656"/>
        <end position="697"/>
    </location>
</feature>
<sequence>MSSDDSVGGCNFEQMFIEETEQEVGDNNDPVNIINVSEEEGNEFRQNNSNEDEDRSDDDDEEEEEDDDDDNDDDDDDDDDNDDDNDDDDDDNDDNDDDDNDDNDDNDNDDNDDDDDDVIAFADDHERGLYIRETIRQWALEGGGLSMIKLDALLARLHPIFPEVPLSYKTLLSTPKHLDVIEFEDNTQMWYKSIQANLDSMNLREYLQRFNKITIDINVDGLPLSKSSKQKFWPILGKLVGSKNEPFIIAVHHGNSNPEPDEYLMDFVLEIQDLSENGYTYNGQLYQFVVRHYICDAPARAMMKGIVEHGGYYACEKCTVVGEWIQNRIVYLELDQVLRTDESLMNREQPSHHRAESLLEIIPTVQECTAHGNVESFSAYPFENKLKSIKSILQSGYKPLHQVAYRDRERNHNVEIVLEDNNHIQLSMKHFLLEDNVQGSQFRCVSVNGDVLKVNKRDSCFRTKTGEVFVVFKFLNQEDSDNEFYDVGLAQWLETEIDANMKTKIKWPSDSKVAWDFVRKEKPAHIRTLMQLRHANNFFATPIIKVLRRWDGDTELRENLIALTALQKKNKIKQTIEIVDSKKAKTAKNILQHLRKTNGSSRSFVQNKFLETLNNKSGGEVRIVVEPKTLKESSKMKQKAIHSTLLTEALQKETLKENREKKSKEATQTFVSHSDTIDETRSSTSFNKEGRNDANSPTLFTDTAQYISWKNNCNMEEIPKSDLCSPSATTANLSDSFCDSVSNSSHDENTEIHDIVEENVSEDSNISHQISNRAMESRFDVKSQVSLSSLKKEVREVSSKLDIVIMNQERLNRFIMPTEKVVKRPSKLPSLPIKTEGELAKMEQFLSEENNLSAT</sequence>
<dbReference type="AlphaFoldDB" id="A0A0J7KBF2"/>
<feature type="non-terminal residue" evidence="2">
    <location>
        <position position="855"/>
    </location>
</feature>
<keyword evidence="3" id="KW-1185">Reference proteome</keyword>
<feature type="region of interest" description="Disordered" evidence="1">
    <location>
        <begin position="1"/>
        <end position="118"/>
    </location>
</feature>
<evidence type="ECO:0000313" key="2">
    <source>
        <dbReference type="EMBL" id="KMQ87602.1"/>
    </source>
</evidence>